<keyword evidence="3" id="KW-1185">Reference proteome</keyword>
<name>A0A2T7CGJ4_9POAL</name>
<evidence type="ECO:0000256" key="1">
    <source>
        <dbReference type="SAM" id="MobiDB-lite"/>
    </source>
</evidence>
<sequence>MSNPFAAKRRISHIHQQNIKAGRSTLGGKKRIFELRFELELTECDCIAASSFCRRRLARSLLHQPYLHIGRRRRRMHRWLPGSRVADAGAGGRHRHAGRGRRPRRGQAPEPERRRRHVDRRGHPAEAAHVGRDGRLRGHADRRERRERGERRRCRRQDGRRARRGQRRRPDTVEAGGYRRRRRRRRHDGRRRRRHYGRRWRHDRGGGGGGGGRGLGREEVGRRAGELLHDVAEVGLVDVVDRGLGRRVVGGDGGRLRQRRRRERRRRARRRRGRRPHGGSRGGCGSRRGGGGGRLLGDLVGGLVEGLERGGSRGGRGRRRRLRQVGLVHDHGGLAEVEEGAQWEIGIWGERGRPRMDG</sequence>
<gene>
    <name evidence="2" type="ORF">GQ55_9G583400</name>
</gene>
<organism evidence="2 3">
    <name type="scientific">Panicum hallii var. hallii</name>
    <dbReference type="NCBI Taxonomy" id="1504633"/>
    <lineage>
        <taxon>Eukaryota</taxon>
        <taxon>Viridiplantae</taxon>
        <taxon>Streptophyta</taxon>
        <taxon>Embryophyta</taxon>
        <taxon>Tracheophyta</taxon>
        <taxon>Spermatophyta</taxon>
        <taxon>Magnoliopsida</taxon>
        <taxon>Liliopsida</taxon>
        <taxon>Poales</taxon>
        <taxon>Poaceae</taxon>
        <taxon>PACMAD clade</taxon>
        <taxon>Panicoideae</taxon>
        <taxon>Panicodae</taxon>
        <taxon>Paniceae</taxon>
        <taxon>Panicinae</taxon>
        <taxon>Panicum</taxon>
        <taxon>Panicum sect. Panicum</taxon>
    </lineage>
</organism>
<evidence type="ECO:0000313" key="3">
    <source>
        <dbReference type="Proteomes" id="UP000244336"/>
    </source>
</evidence>
<protein>
    <submittedName>
        <fullName evidence="2">Uncharacterized protein</fullName>
    </submittedName>
</protein>
<feature type="compositionally biased region" description="Gly residues" evidence="1">
    <location>
        <begin position="279"/>
        <end position="293"/>
    </location>
</feature>
<dbReference type="Gramene" id="PUZ42451">
    <property type="protein sequence ID" value="PUZ42451"/>
    <property type="gene ID" value="GQ55_9G583400"/>
</dbReference>
<accession>A0A2T7CGJ4</accession>
<feature type="compositionally biased region" description="Basic residues" evidence="1">
    <location>
        <begin position="92"/>
        <end position="105"/>
    </location>
</feature>
<feature type="compositionally biased region" description="Basic and acidic residues" evidence="1">
    <location>
        <begin position="121"/>
        <end position="160"/>
    </location>
</feature>
<dbReference type="AlphaFoldDB" id="A0A2T7CGJ4"/>
<dbReference type="Proteomes" id="UP000244336">
    <property type="component" value="Chromosome 9"/>
</dbReference>
<proteinExistence type="predicted"/>
<dbReference type="OrthoDB" id="10675000at2759"/>
<feature type="region of interest" description="Disordered" evidence="1">
    <location>
        <begin position="248"/>
        <end position="293"/>
    </location>
</feature>
<reference evidence="2 3" key="1">
    <citation type="submission" date="2018-04" db="EMBL/GenBank/DDBJ databases">
        <title>WGS assembly of Panicum hallii var. hallii HAL2.</title>
        <authorList>
            <person name="Lovell J."/>
            <person name="Jenkins J."/>
            <person name="Lowry D."/>
            <person name="Mamidi S."/>
            <person name="Sreedasyam A."/>
            <person name="Weng X."/>
            <person name="Barry K."/>
            <person name="Bonette J."/>
            <person name="Campitelli B."/>
            <person name="Daum C."/>
            <person name="Gordon S."/>
            <person name="Gould B."/>
            <person name="Lipzen A."/>
            <person name="MacQueen A."/>
            <person name="Palacio-Mejia J."/>
            <person name="Plott C."/>
            <person name="Shakirov E."/>
            <person name="Shu S."/>
            <person name="Yoshinaga Y."/>
            <person name="Zane M."/>
            <person name="Rokhsar D."/>
            <person name="Grimwood J."/>
            <person name="Schmutz J."/>
            <person name="Juenger T."/>
        </authorList>
    </citation>
    <scope>NUCLEOTIDE SEQUENCE [LARGE SCALE GENOMIC DNA]</scope>
    <source>
        <strain evidence="3">cv. HAL2</strain>
    </source>
</reference>
<feature type="compositionally biased region" description="Basic residues" evidence="1">
    <location>
        <begin position="178"/>
        <end position="202"/>
    </location>
</feature>
<feature type="compositionally biased region" description="Basic residues" evidence="1">
    <location>
        <begin position="256"/>
        <end position="278"/>
    </location>
</feature>
<dbReference type="EMBL" id="CM009757">
    <property type="protein sequence ID" value="PUZ42451.1"/>
    <property type="molecule type" value="Genomic_DNA"/>
</dbReference>
<feature type="region of interest" description="Disordered" evidence="1">
    <location>
        <begin position="80"/>
        <end position="217"/>
    </location>
</feature>
<evidence type="ECO:0000313" key="2">
    <source>
        <dbReference type="EMBL" id="PUZ42451.1"/>
    </source>
</evidence>